<dbReference type="Proteomes" id="UP000078492">
    <property type="component" value="Unassembled WGS sequence"/>
</dbReference>
<gene>
    <name evidence="1" type="ORF">ALC57_05533</name>
</gene>
<dbReference type="AlphaFoldDB" id="A0A151JAK2"/>
<keyword evidence="2" id="KW-1185">Reference proteome</keyword>
<evidence type="ECO:0000313" key="2">
    <source>
        <dbReference type="Proteomes" id="UP000078492"/>
    </source>
</evidence>
<dbReference type="EMBL" id="KQ979257">
    <property type="protein sequence ID" value="KYN22076.1"/>
    <property type="molecule type" value="Genomic_DNA"/>
</dbReference>
<sequence length="95" mass="11300">MFSFFYIPSSHTSSKSRYISYILMRRYALASTLYKFLNIEILVGSTSHVQIEIGENRGNRMILPLDVTNTMRWSKHVKDCALQNVFKIYNWWSKR</sequence>
<reference evidence="1 2" key="1">
    <citation type="submission" date="2015-09" db="EMBL/GenBank/DDBJ databases">
        <title>Trachymyrmex cornetzi WGS genome.</title>
        <authorList>
            <person name="Nygaard S."/>
            <person name="Hu H."/>
            <person name="Boomsma J."/>
            <person name="Zhang G."/>
        </authorList>
    </citation>
    <scope>NUCLEOTIDE SEQUENCE [LARGE SCALE GENOMIC DNA]</scope>
    <source>
        <strain evidence="1">Tcor2-1</strain>
        <tissue evidence="1">Whole body</tissue>
    </source>
</reference>
<proteinExistence type="predicted"/>
<evidence type="ECO:0000313" key="1">
    <source>
        <dbReference type="EMBL" id="KYN22076.1"/>
    </source>
</evidence>
<accession>A0A151JAK2</accession>
<protein>
    <submittedName>
        <fullName evidence="1">Uncharacterized protein</fullName>
    </submittedName>
</protein>
<organism evidence="1 2">
    <name type="scientific">Trachymyrmex cornetzi</name>
    <dbReference type="NCBI Taxonomy" id="471704"/>
    <lineage>
        <taxon>Eukaryota</taxon>
        <taxon>Metazoa</taxon>
        <taxon>Ecdysozoa</taxon>
        <taxon>Arthropoda</taxon>
        <taxon>Hexapoda</taxon>
        <taxon>Insecta</taxon>
        <taxon>Pterygota</taxon>
        <taxon>Neoptera</taxon>
        <taxon>Endopterygota</taxon>
        <taxon>Hymenoptera</taxon>
        <taxon>Apocrita</taxon>
        <taxon>Aculeata</taxon>
        <taxon>Formicoidea</taxon>
        <taxon>Formicidae</taxon>
        <taxon>Myrmicinae</taxon>
        <taxon>Trachymyrmex</taxon>
    </lineage>
</organism>
<name>A0A151JAK2_9HYME</name>